<reference evidence="2" key="2">
    <citation type="submission" date="2015-02" db="UniProtKB">
        <authorList>
            <consortium name="EnsemblMetazoa"/>
        </authorList>
    </citation>
    <scope>IDENTIFICATION</scope>
</reference>
<evidence type="ECO:0000256" key="1">
    <source>
        <dbReference type="SAM" id="MobiDB-lite"/>
    </source>
</evidence>
<dbReference type="HOGENOM" id="CLU_626026_0_0_1"/>
<proteinExistence type="predicted"/>
<feature type="compositionally biased region" description="Basic and acidic residues" evidence="1">
    <location>
        <begin position="22"/>
        <end position="47"/>
    </location>
</feature>
<dbReference type="EnsemblMetazoa" id="SMAR012089-RA">
    <property type="protein sequence ID" value="SMAR012089-PA"/>
    <property type="gene ID" value="SMAR012089"/>
</dbReference>
<feature type="region of interest" description="Disordered" evidence="1">
    <location>
        <begin position="1"/>
        <end position="47"/>
    </location>
</feature>
<organism evidence="2 3">
    <name type="scientific">Strigamia maritima</name>
    <name type="common">European centipede</name>
    <name type="synonym">Geophilus maritimus</name>
    <dbReference type="NCBI Taxonomy" id="126957"/>
    <lineage>
        <taxon>Eukaryota</taxon>
        <taxon>Metazoa</taxon>
        <taxon>Ecdysozoa</taxon>
        <taxon>Arthropoda</taxon>
        <taxon>Myriapoda</taxon>
        <taxon>Chilopoda</taxon>
        <taxon>Pleurostigmophora</taxon>
        <taxon>Geophilomorpha</taxon>
        <taxon>Linotaeniidae</taxon>
        <taxon>Strigamia</taxon>
    </lineage>
</organism>
<keyword evidence="3" id="KW-1185">Reference proteome</keyword>
<dbReference type="Proteomes" id="UP000014500">
    <property type="component" value="Unassembled WGS sequence"/>
</dbReference>
<reference evidence="3" key="1">
    <citation type="submission" date="2011-05" db="EMBL/GenBank/DDBJ databases">
        <authorList>
            <person name="Richards S.R."/>
            <person name="Qu J."/>
            <person name="Jiang H."/>
            <person name="Jhangiani S.N."/>
            <person name="Agravi P."/>
            <person name="Goodspeed R."/>
            <person name="Gross S."/>
            <person name="Mandapat C."/>
            <person name="Jackson L."/>
            <person name="Mathew T."/>
            <person name="Pu L."/>
            <person name="Thornton R."/>
            <person name="Saada N."/>
            <person name="Wilczek-Boney K.B."/>
            <person name="Lee S."/>
            <person name="Kovar C."/>
            <person name="Wu Y."/>
            <person name="Scherer S.E."/>
            <person name="Worley K.C."/>
            <person name="Muzny D.M."/>
            <person name="Gibbs R."/>
        </authorList>
    </citation>
    <scope>NUCLEOTIDE SEQUENCE</scope>
    <source>
        <strain evidence="3">Brora</strain>
    </source>
</reference>
<evidence type="ECO:0000313" key="3">
    <source>
        <dbReference type="Proteomes" id="UP000014500"/>
    </source>
</evidence>
<dbReference type="EMBL" id="JH432116">
    <property type="status" value="NOT_ANNOTATED_CDS"/>
    <property type="molecule type" value="Genomic_DNA"/>
</dbReference>
<sequence>MPLIKKSGLQDPTEKKKHSKPKDKDARRDHNYSLIPRKEDTTDRDKLNKNYNESMYVPTTSDTSCYLVESSSDTKLRKIQNKLRSGGVTRSETLIDTVAKCYSLHAPIEDKPCGDEAGDTKDNDCDIILRNQRKEFRSVSPCFTDPNSTALVNGSPQSSNIAFDSLDINADILVVDELEDPLLAGWDDDLFLYRSTTDDKGRDILPIDGFANLSCSGDADNEDKFSSCYDDSDSEVDVEFCGSQCRSKEEMKSYKTKEEILDGFGRPRECEVRRRRSTSAPVVRLSNQQRPATPWPATQAGEELLMNKERENKAKIMKTFLVSRELLWNLDRDPAKETERLLLRDFDRDFNFPTDRERLVLRDFDFDRDFNFVIDRERLLLRDFDFDRDFNFVIDRERLLLRDFDFDRDFNFLTDRDRLLLERDFELDLDLEIDREGE</sequence>
<name>T1JE51_STRMM</name>
<protein>
    <submittedName>
        <fullName evidence="2">Uncharacterized protein</fullName>
    </submittedName>
</protein>
<dbReference type="AlphaFoldDB" id="T1JE51"/>
<accession>T1JE51</accession>
<evidence type="ECO:0000313" key="2">
    <source>
        <dbReference type="EnsemblMetazoa" id="SMAR012089-PA"/>
    </source>
</evidence>